<dbReference type="GO" id="GO:0006935">
    <property type="term" value="P:chemotaxis"/>
    <property type="evidence" value="ECO:0007669"/>
    <property type="project" value="UniProtKB-KW"/>
</dbReference>
<dbReference type="GO" id="GO:0016787">
    <property type="term" value="F:hydrolase activity"/>
    <property type="evidence" value="ECO:0007669"/>
    <property type="project" value="UniProtKB-KW"/>
</dbReference>
<dbReference type="Proteomes" id="UP000184016">
    <property type="component" value="Unassembled WGS sequence"/>
</dbReference>
<feature type="domain" description="CheC-like protein" evidence="3">
    <location>
        <begin position="11"/>
        <end position="41"/>
    </location>
</feature>
<dbReference type="InterPro" id="IPR007597">
    <property type="entry name" value="CheC"/>
</dbReference>
<evidence type="ECO:0000259" key="3">
    <source>
        <dbReference type="Pfam" id="PF04509"/>
    </source>
</evidence>
<dbReference type="OrthoDB" id="9812187at2"/>
<accession>A0A1M6RMB0</accession>
<evidence type="ECO:0000313" key="5">
    <source>
        <dbReference type="Proteomes" id="UP000184016"/>
    </source>
</evidence>
<dbReference type="AlphaFoldDB" id="A0A1M6RMB0"/>
<evidence type="ECO:0000256" key="1">
    <source>
        <dbReference type="ARBA" id="ARBA00022500"/>
    </source>
</evidence>
<protein>
    <submittedName>
        <fullName evidence="4">Chemotaxis protein CheC</fullName>
    </submittedName>
</protein>
<dbReference type="CDD" id="cd17909">
    <property type="entry name" value="CheC_ClassI"/>
    <property type="match status" value="1"/>
</dbReference>
<dbReference type="Pfam" id="PF04509">
    <property type="entry name" value="CheC"/>
    <property type="match status" value="2"/>
</dbReference>
<name>A0A1M6RMB0_9BACL</name>
<evidence type="ECO:0000256" key="2">
    <source>
        <dbReference type="ARBA" id="ARBA00022801"/>
    </source>
</evidence>
<keyword evidence="1" id="KW-0145">Chemotaxis</keyword>
<keyword evidence="5" id="KW-1185">Reference proteome</keyword>
<reference evidence="5" key="1">
    <citation type="submission" date="2016-11" db="EMBL/GenBank/DDBJ databases">
        <authorList>
            <person name="Varghese N."/>
            <person name="Submissions S."/>
        </authorList>
    </citation>
    <scope>NUCLEOTIDE SEQUENCE [LARGE SCALE GENOMIC DNA]</scope>
    <source>
        <strain evidence="5">USBA-503</strain>
    </source>
</reference>
<feature type="domain" description="CheC-like protein" evidence="3">
    <location>
        <begin position="108"/>
        <end position="143"/>
    </location>
</feature>
<dbReference type="InterPro" id="IPR028976">
    <property type="entry name" value="CheC-like_sf"/>
</dbReference>
<dbReference type="STRING" id="1830138.SAMN05443507_11253"/>
<dbReference type="InterPro" id="IPR050992">
    <property type="entry name" value="CheZ_family_phosphatases"/>
</dbReference>
<dbReference type="RefSeq" id="WP_072874104.1">
    <property type="nucleotide sequence ID" value="NZ_FRAF01000012.1"/>
</dbReference>
<dbReference type="PANTHER" id="PTHR43693">
    <property type="entry name" value="PROTEIN PHOSPHATASE CHEZ"/>
    <property type="match status" value="1"/>
</dbReference>
<evidence type="ECO:0000313" key="4">
    <source>
        <dbReference type="EMBL" id="SHK33595.1"/>
    </source>
</evidence>
<dbReference type="Gene3D" id="3.40.1550.10">
    <property type="entry name" value="CheC-like"/>
    <property type="match status" value="1"/>
</dbReference>
<dbReference type="PANTHER" id="PTHR43693:SF1">
    <property type="entry name" value="PROTEIN PHOSPHATASE CHEZ"/>
    <property type="match status" value="1"/>
</dbReference>
<gene>
    <name evidence="4" type="ORF">SAMN05443507_11253</name>
</gene>
<dbReference type="EMBL" id="FRAF01000012">
    <property type="protein sequence ID" value="SHK33595.1"/>
    <property type="molecule type" value="Genomic_DNA"/>
</dbReference>
<organism evidence="4 5">
    <name type="scientific">Alicyclobacillus tolerans</name>
    <dbReference type="NCBI Taxonomy" id="90970"/>
    <lineage>
        <taxon>Bacteria</taxon>
        <taxon>Bacillati</taxon>
        <taxon>Bacillota</taxon>
        <taxon>Bacilli</taxon>
        <taxon>Bacillales</taxon>
        <taxon>Alicyclobacillaceae</taxon>
        <taxon>Alicyclobacillus</taxon>
    </lineage>
</organism>
<keyword evidence="2" id="KW-0378">Hydrolase</keyword>
<dbReference type="SUPFAM" id="SSF103039">
    <property type="entry name" value="CheC-like"/>
    <property type="match status" value="1"/>
</dbReference>
<proteinExistence type="predicted"/>
<sequence length="206" mass="21970">MSVFYNLDDRQQDILREVGNVGAGHAATALSVLLQESVQMSVTAARLCPFDEIADIAGGPEAPVVGIFLQIGGQMNGSMFLLLPMQSAEHLLHQLNLTGHEGLLFEELQLSALAEVGNILSGSYVTAISELASLQITLSVPSIAVDMAGAILDIGLAFSGDIADQAILINTQIWQGQMNIDGHFFLLPHPQSMVKLFSALGWDNDV</sequence>